<comment type="caution">
    <text evidence="1">The sequence shown here is derived from an EMBL/GenBank/DDBJ whole genome shotgun (WGS) entry which is preliminary data.</text>
</comment>
<dbReference type="EMBL" id="QWLB01000003">
    <property type="protein sequence ID" value="RIH93698.1"/>
    <property type="molecule type" value="Genomic_DNA"/>
</dbReference>
<gene>
    <name evidence="1" type="ORF">Mgrana_00281</name>
</gene>
<organism evidence="1 2">
    <name type="scientific">Meiothermus granaticius NBRC 107808</name>
    <dbReference type="NCBI Taxonomy" id="1227551"/>
    <lineage>
        <taxon>Bacteria</taxon>
        <taxon>Thermotogati</taxon>
        <taxon>Deinococcota</taxon>
        <taxon>Deinococci</taxon>
        <taxon>Thermales</taxon>
        <taxon>Thermaceae</taxon>
        <taxon>Meiothermus</taxon>
    </lineage>
</organism>
<keyword evidence="2" id="KW-1185">Reference proteome</keyword>
<evidence type="ECO:0000313" key="1">
    <source>
        <dbReference type="EMBL" id="RIH93698.1"/>
    </source>
</evidence>
<reference evidence="1 2" key="1">
    <citation type="submission" date="2018-08" db="EMBL/GenBank/DDBJ databases">
        <title>Meiothermus granaticius genome AF-68 sequencing project.</title>
        <authorList>
            <person name="Da Costa M.S."/>
            <person name="Albuquerque L."/>
            <person name="Raposo P."/>
            <person name="Froufe H.J.C."/>
            <person name="Barroso C.S."/>
            <person name="Egas C."/>
        </authorList>
    </citation>
    <scope>NUCLEOTIDE SEQUENCE [LARGE SCALE GENOMIC DNA]</scope>
    <source>
        <strain evidence="1 2">AF-68</strain>
    </source>
</reference>
<sequence>MAFWRFSDGTVLRTGALVEGNGAFARHLRAELYALAYGKGPLVWLSRGLDGAVDFDPQSNWLLHLWAHNEAYLAGLEVCATDYCAAEDPIPAEVLEHLQRNRLTHLLEPSSP</sequence>
<dbReference type="RefSeq" id="WP_147021089.1">
    <property type="nucleotide sequence ID" value="NZ_BJXM01000002.1"/>
</dbReference>
<protein>
    <submittedName>
        <fullName evidence="1">Uncharacterized protein</fullName>
    </submittedName>
</protein>
<name>A0A399FBW0_9DEIN</name>
<accession>A0A399FBW0</accession>
<evidence type="ECO:0000313" key="2">
    <source>
        <dbReference type="Proteomes" id="UP000266178"/>
    </source>
</evidence>
<dbReference type="OrthoDB" id="26335at2"/>
<dbReference type="AlphaFoldDB" id="A0A399FBW0"/>
<dbReference type="Proteomes" id="UP000266178">
    <property type="component" value="Unassembled WGS sequence"/>
</dbReference>
<proteinExistence type="predicted"/>